<feature type="transmembrane region" description="Helical" evidence="9">
    <location>
        <begin position="21"/>
        <end position="43"/>
    </location>
</feature>
<evidence type="ECO:0000256" key="1">
    <source>
        <dbReference type="ARBA" id="ARBA00002442"/>
    </source>
</evidence>
<dbReference type="GO" id="GO:0020037">
    <property type="term" value="F:heme binding"/>
    <property type="evidence" value="ECO:0007669"/>
    <property type="project" value="InterPro"/>
</dbReference>
<dbReference type="PRINTS" id="PR01386">
    <property type="entry name" value="CCMCBIOGNSIS"/>
</dbReference>
<evidence type="ECO:0000256" key="2">
    <source>
        <dbReference type="ARBA" id="ARBA00004141"/>
    </source>
</evidence>
<reference evidence="11 12" key="1">
    <citation type="submission" date="2016-12" db="EMBL/GenBank/DDBJ databases">
        <title>Thioflexothrix psekupsii D3 genome sequencing and assembly.</title>
        <authorList>
            <person name="Fomenkov A."/>
            <person name="Vincze T."/>
            <person name="Grabovich M."/>
            <person name="Anton B.P."/>
            <person name="Dubinina G."/>
            <person name="Orlova M."/>
            <person name="Belousova E."/>
            <person name="Roberts R.J."/>
        </authorList>
    </citation>
    <scope>NUCLEOTIDE SEQUENCE [LARGE SCALE GENOMIC DNA]</scope>
    <source>
        <strain evidence="11">D3</strain>
    </source>
</reference>
<evidence type="ECO:0000256" key="8">
    <source>
        <dbReference type="ARBA" id="ARBA00023136"/>
    </source>
</evidence>
<dbReference type="GO" id="GO:0017004">
    <property type="term" value="P:cytochrome complex assembly"/>
    <property type="evidence" value="ECO:0007669"/>
    <property type="project" value="UniProtKB-KW"/>
</dbReference>
<evidence type="ECO:0000256" key="4">
    <source>
        <dbReference type="ARBA" id="ARBA00016463"/>
    </source>
</evidence>
<accession>A0A251X6E5</accession>
<evidence type="ECO:0000256" key="5">
    <source>
        <dbReference type="ARBA" id="ARBA00022692"/>
    </source>
</evidence>
<dbReference type="GO" id="GO:0015232">
    <property type="term" value="F:heme transmembrane transporter activity"/>
    <property type="evidence" value="ECO:0007669"/>
    <property type="project" value="InterPro"/>
</dbReference>
<sequence length="267" mass="29836">MWAFVNRLSSPRNFYHFAGRWIPWLGAATVLLLAAGLYGGLVLAPPDYQQGESFRIIYVHVPAAWLGMFSYAFMAGVGAIGLIWRIKLAEAMAASVAPIGASFAFLALVTGALWGKPMWGAWWVWDARLTSTLILFFLYLGVIALNTAIEDKRNAARASAVLAIVGVVNIPIIVYSVEWWNTLHQKATISIIKFQAPSIHLDMLIPLFIMALAFKLFFFTVLFMRTRGELLDRERHSRWVQELVGDATQMAVLKPSDRSDDLSMNGR</sequence>
<dbReference type="InterPro" id="IPR045062">
    <property type="entry name" value="Cyt_c_biogenesis_CcsA/CcmC"/>
</dbReference>
<name>A0A251X6E5_9GAMM</name>
<dbReference type="EMBL" id="MSLT01000018">
    <property type="protein sequence ID" value="OUD13192.1"/>
    <property type="molecule type" value="Genomic_DNA"/>
</dbReference>
<dbReference type="NCBIfam" id="TIGR01191">
    <property type="entry name" value="ccmC"/>
    <property type="match status" value="1"/>
</dbReference>
<dbReference type="PANTHER" id="PTHR30071">
    <property type="entry name" value="HEME EXPORTER PROTEIN C"/>
    <property type="match status" value="1"/>
</dbReference>
<feature type="transmembrane region" description="Helical" evidence="9">
    <location>
        <begin position="127"/>
        <end position="146"/>
    </location>
</feature>
<organism evidence="11 12">
    <name type="scientific">Thioflexithrix psekupsensis</name>
    <dbReference type="NCBI Taxonomy" id="1570016"/>
    <lineage>
        <taxon>Bacteria</taxon>
        <taxon>Pseudomonadati</taxon>
        <taxon>Pseudomonadota</taxon>
        <taxon>Gammaproteobacteria</taxon>
        <taxon>Thiotrichales</taxon>
        <taxon>Thioflexithrix</taxon>
    </lineage>
</organism>
<dbReference type="AlphaFoldDB" id="A0A251X6E5"/>
<keyword evidence="6 9" id="KW-0201">Cytochrome c-type biogenesis</keyword>
<comment type="function">
    <text evidence="1 9">Required for the export of heme to the periplasm for the biogenesis of c-type cytochromes.</text>
</comment>
<comment type="caution">
    <text evidence="11">The sequence shown here is derived from an EMBL/GenBank/DDBJ whole genome shotgun (WGS) entry which is preliminary data.</text>
</comment>
<feature type="transmembrane region" description="Helical" evidence="9">
    <location>
        <begin position="158"/>
        <end position="177"/>
    </location>
</feature>
<evidence type="ECO:0000256" key="3">
    <source>
        <dbReference type="ARBA" id="ARBA00005840"/>
    </source>
</evidence>
<dbReference type="Pfam" id="PF01578">
    <property type="entry name" value="Cytochrom_C_asm"/>
    <property type="match status" value="1"/>
</dbReference>
<dbReference type="GO" id="GO:0005886">
    <property type="term" value="C:plasma membrane"/>
    <property type="evidence" value="ECO:0007669"/>
    <property type="project" value="UniProtKB-SubCell"/>
</dbReference>
<dbReference type="Proteomes" id="UP000194798">
    <property type="component" value="Unassembled WGS sequence"/>
</dbReference>
<evidence type="ECO:0000313" key="12">
    <source>
        <dbReference type="Proteomes" id="UP000194798"/>
    </source>
</evidence>
<evidence type="ECO:0000256" key="7">
    <source>
        <dbReference type="ARBA" id="ARBA00022989"/>
    </source>
</evidence>
<dbReference type="InterPro" id="IPR002541">
    <property type="entry name" value="Cyt_c_assembly"/>
</dbReference>
<feature type="transmembrane region" description="Helical" evidence="9">
    <location>
        <begin position="96"/>
        <end position="115"/>
    </location>
</feature>
<keyword evidence="9" id="KW-1003">Cell membrane</keyword>
<keyword evidence="7 9" id="KW-1133">Transmembrane helix</keyword>
<keyword evidence="9" id="KW-0813">Transport</keyword>
<keyword evidence="8 9" id="KW-0472">Membrane</keyword>
<feature type="transmembrane region" description="Helical" evidence="9">
    <location>
        <begin position="203"/>
        <end position="224"/>
    </location>
</feature>
<evidence type="ECO:0000313" key="11">
    <source>
        <dbReference type="EMBL" id="OUD13192.1"/>
    </source>
</evidence>
<keyword evidence="5 9" id="KW-0812">Transmembrane</keyword>
<evidence type="ECO:0000259" key="10">
    <source>
        <dbReference type="Pfam" id="PF01578"/>
    </source>
</evidence>
<keyword evidence="9" id="KW-0997">Cell inner membrane</keyword>
<comment type="similarity">
    <text evidence="3 9">Belongs to the CcmC/CycZ/HelC family.</text>
</comment>
<gene>
    <name evidence="9" type="primary">ccmC</name>
    <name evidence="11" type="ORF">TPSD3_11155</name>
</gene>
<comment type="subcellular location">
    <subcellularLocation>
        <location evidence="9">Cell inner membrane</location>
    </subcellularLocation>
    <subcellularLocation>
        <location evidence="2">Membrane</location>
        <topology evidence="2">Multi-pass membrane protein</topology>
    </subcellularLocation>
</comment>
<proteinExistence type="inferred from homology"/>
<evidence type="ECO:0000256" key="9">
    <source>
        <dbReference type="RuleBase" id="RU364092"/>
    </source>
</evidence>
<feature type="domain" description="Cytochrome c assembly protein" evidence="10">
    <location>
        <begin position="27"/>
        <end position="184"/>
    </location>
</feature>
<keyword evidence="12" id="KW-1185">Reference proteome</keyword>
<dbReference type="PANTHER" id="PTHR30071:SF1">
    <property type="entry name" value="CYTOCHROME B_B6 PROTEIN-RELATED"/>
    <property type="match status" value="1"/>
</dbReference>
<dbReference type="RefSeq" id="WP_086488639.1">
    <property type="nucleotide sequence ID" value="NZ_MSLT01000018.1"/>
</dbReference>
<evidence type="ECO:0000256" key="6">
    <source>
        <dbReference type="ARBA" id="ARBA00022748"/>
    </source>
</evidence>
<dbReference type="InterPro" id="IPR003557">
    <property type="entry name" value="Cyt_c_biogenesis_CcmC"/>
</dbReference>
<feature type="transmembrane region" description="Helical" evidence="9">
    <location>
        <begin position="63"/>
        <end position="84"/>
    </location>
</feature>
<protein>
    <recommendedName>
        <fullName evidence="4 9">Heme exporter protein C</fullName>
    </recommendedName>
    <alternativeName>
        <fullName evidence="9">Cytochrome c-type biogenesis protein</fullName>
    </alternativeName>
</protein>
<dbReference type="OrthoDB" id="9778550at2"/>